<keyword evidence="5 7" id="KW-1133">Transmembrane helix</keyword>
<dbReference type="PANTHER" id="PTHR32322:SF18">
    <property type="entry name" value="S-ADENOSYLMETHIONINE_S-ADENOSYLHOMOCYSTEINE TRANSPORTER"/>
    <property type="match status" value="1"/>
</dbReference>
<evidence type="ECO:0000256" key="4">
    <source>
        <dbReference type="ARBA" id="ARBA00022692"/>
    </source>
</evidence>
<feature type="transmembrane region" description="Helical" evidence="7">
    <location>
        <begin position="228"/>
        <end position="246"/>
    </location>
</feature>
<feature type="transmembrane region" description="Helical" evidence="7">
    <location>
        <begin position="281"/>
        <end position="301"/>
    </location>
</feature>
<name>A0A4R4FDM5_9FIRM</name>
<dbReference type="Pfam" id="PF00892">
    <property type="entry name" value="EamA"/>
    <property type="match status" value="2"/>
</dbReference>
<dbReference type="GO" id="GO:0005886">
    <property type="term" value="C:plasma membrane"/>
    <property type="evidence" value="ECO:0007669"/>
    <property type="project" value="UniProtKB-SubCell"/>
</dbReference>
<dbReference type="EMBL" id="SMMX01000007">
    <property type="protein sequence ID" value="TDA21637.1"/>
    <property type="molecule type" value="Genomic_DNA"/>
</dbReference>
<protein>
    <submittedName>
        <fullName evidence="9">DMT family transporter</fullName>
    </submittedName>
</protein>
<proteinExistence type="inferred from homology"/>
<organism evidence="9 10">
    <name type="scientific">Extibacter muris</name>
    <dbReference type="NCBI Taxonomy" id="1796622"/>
    <lineage>
        <taxon>Bacteria</taxon>
        <taxon>Bacillati</taxon>
        <taxon>Bacillota</taxon>
        <taxon>Clostridia</taxon>
        <taxon>Lachnospirales</taxon>
        <taxon>Lachnospiraceae</taxon>
        <taxon>Extibacter</taxon>
    </lineage>
</organism>
<feature type="transmembrane region" description="Helical" evidence="7">
    <location>
        <begin position="255"/>
        <end position="275"/>
    </location>
</feature>
<evidence type="ECO:0000313" key="9">
    <source>
        <dbReference type="EMBL" id="TDA21637.1"/>
    </source>
</evidence>
<keyword evidence="3" id="KW-1003">Cell membrane</keyword>
<accession>A0A4R4FDM5</accession>
<dbReference type="InterPro" id="IPR050638">
    <property type="entry name" value="AA-Vitamin_Transporters"/>
</dbReference>
<sequence length="312" mass="33797">MESTLQKPAVRGFLALLCCALWGSAFPCVKTGYEWLHIETTGSQILFAGYRFFLAGVLTFSMGCIMERRFLLMKKSSVPYVLRQGLTQTTLQYVFFYIGMAYTTGTKGSVINAANAFVSILAAPLLIKGEKLTWKQGMGCIIGFLGVIIINMEPGAWGNGFSFKGEGMVLICTIIYGISTVIMKKISHMESAMTITAYQLLFGGFIIMAAGFVAGGHIEGFDGKSTALLIYMAMLSAVAFSVWTILLKYNTVGKVAIFGFSIPIFGVFLSAVILGEEIVSLKNLAALVCVSIGILIVNGMAQFNNKEKEQVS</sequence>
<feature type="domain" description="EamA" evidence="8">
    <location>
        <begin position="164"/>
        <end position="298"/>
    </location>
</feature>
<keyword evidence="6 7" id="KW-0472">Membrane</keyword>
<keyword evidence="4 7" id="KW-0812">Transmembrane</keyword>
<evidence type="ECO:0000256" key="3">
    <source>
        <dbReference type="ARBA" id="ARBA00022475"/>
    </source>
</evidence>
<feature type="transmembrane region" description="Helical" evidence="7">
    <location>
        <begin position="43"/>
        <end position="65"/>
    </location>
</feature>
<dbReference type="Proteomes" id="UP000295710">
    <property type="component" value="Unassembled WGS sequence"/>
</dbReference>
<dbReference type="SUPFAM" id="SSF103481">
    <property type="entry name" value="Multidrug resistance efflux transporter EmrE"/>
    <property type="match status" value="2"/>
</dbReference>
<feature type="transmembrane region" description="Helical" evidence="7">
    <location>
        <begin position="195"/>
        <end position="216"/>
    </location>
</feature>
<keyword evidence="10" id="KW-1185">Reference proteome</keyword>
<comment type="similarity">
    <text evidence="2">Belongs to the EamA transporter family.</text>
</comment>
<dbReference type="InterPro" id="IPR000620">
    <property type="entry name" value="EamA_dom"/>
</dbReference>
<dbReference type="AlphaFoldDB" id="A0A4R4FDM5"/>
<evidence type="ECO:0000256" key="5">
    <source>
        <dbReference type="ARBA" id="ARBA00022989"/>
    </source>
</evidence>
<feature type="transmembrane region" description="Helical" evidence="7">
    <location>
        <begin position="139"/>
        <end position="157"/>
    </location>
</feature>
<feature type="transmembrane region" description="Helical" evidence="7">
    <location>
        <begin position="163"/>
        <end position="183"/>
    </location>
</feature>
<feature type="domain" description="EamA" evidence="8">
    <location>
        <begin position="13"/>
        <end position="151"/>
    </location>
</feature>
<evidence type="ECO:0000256" key="7">
    <source>
        <dbReference type="SAM" id="Phobius"/>
    </source>
</evidence>
<reference evidence="9 10" key="1">
    <citation type="journal article" date="2016" name="Nat. Microbiol.">
        <title>The Mouse Intestinal Bacterial Collection (miBC) provides host-specific insight into cultured diversity and functional potential of the gut microbiota.</title>
        <authorList>
            <person name="Lagkouvardos I."/>
            <person name="Pukall R."/>
            <person name="Abt B."/>
            <person name="Foesel B.U."/>
            <person name="Meier-Kolthoff J.P."/>
            <person name="Kumar N."/>
            <person name="Bresciani A."/>
            <person name="Martinez I."/>
            <person name="Just S."/>
            <person name="Ziegler C."/>
            <person name="Brugiroux S."/>
            <person name="Garzetti D."/>
            <person name="Wenning M."/>
            <person name="Bui T.P."/>
            <person name="Wang J."/>
            <person name="Hugenholtz F."/>
            <person name="Plugge C.M."/>
            <person name="Peterson D.A."/>
            <person name="Hornef M.W."/>
            <person name="Baines J.F."/>
            <person name="Smidt H."/>
            <person name="Walter J."/>
            <person name="Kristiansen K."/>
            <person name="Nielsen H.B."/>
            <person name="Haller D."/>
            <person name="Overmann J."/>
            <person name="Stecher B."/>
            <person name="Clavel T."/>
        </authorList>
    </citation>
    <scope>NUCLEOTIDE SEQUENCE [LARGE SCALE GENOMIC DNA]</scope>
    <source>
        <strain evidence="9 10">DSM 28560</strain>
    </source>
</reference>
<evidence type="ECO:0000256" key="6">
    <source>
        <dbReference type="ARBA" id="ARBA00023136"/>
    </source>
</evidence>
<dbReference type="InterPro" id="IPR037185">
    <property type="entry name" value="EmrE-like"/>
</dbReference>
<comment type="caution">
    <text evidence="9">The sequence shown here is derived from an EMBL/GenBank/DDBJ whole genome shotgun (WGS) entry which is preliminary data.</text>
</comment>
<evidence type="ECO:0000313" key="10">
    <source>
        <dbReference type="Proteomes" id="UP000295710"/>
    </source>
</evidence>
<evidence type="ECO:0000256" key="2">
    <source>
        <dbReference type="ARBA" id="ARBA00007362"/>
    </source>
</evidence>
<dbReference type="PANTHER" id="PTHR32322">
    <property type="entry name" value="INNER MEMBRANE TRANSPORTER"/>
    <property type="match status" value="1"/>
</dbReference>
<comment type="subcellular location">
    <subcellularLocation>
        <location evidence="1">Cell membrane</location>
        <topology evidence="1">Multi-pass membrane protein</topology>
    </subcellularLocation>
</comment>
<gene>
    <name evidence="9" type="ORF">E1963_09855</name>
</gene>
<dbReference type="RefSeq" id="WP_132277569.1">
    <property type="nucleotide sequence ID" value="NZ_JAOBST010000002.1"/>
</dbReference>
<evidence type="ECO:0000256" key="1">
    <source>
        <dbReference type="ARBA" id="ARBA00004651"/>
    </source>
</evidence>
<evidence type="ECO:0000259" key="8">
    <source>
        <dbReference type="Pfam" id="PF00892"/>
    </source>
</evidence>